<reference evidence="1" key="1">
    <citation type="submission" date="2022-10" db="EMBL/GenBank/DDBJ databases">
        <title>Culturing micro-colonial fungi from biological soil crusts in the Mojave desert and describing Neophaeococcomyces mojavensis, and introducing the new genera and species Taxawa tesnikishii.</title>
        <authorList>
            <person name="Kurbessoian T."/>
            <person name="Stajich J.E."/>
        </authorList>
    </citation>
    <scope>NUCLEOTIDE SEQUENCE</scope>
    <source>
        <strain evidence="1">TK_41</strain>
    </source>
</reference>
<dbReference type="InterPro" id="IPR011051">
    <property type="entry name" value="RmlC_Cupin_sf"/>
</dbReference>
<keyword evidence="2" id="KW-1185">Reference proteome</keyword>
<evidence type="ECO:0000313" key="1">
    <source>
        <dbReference type="EMBL" id="KAJ9601855.1"/>
    </source>
</evidence>
<proteinExistence type="predicted"/>
<evidence type="ECO:0008006" key="3">
    <source>
        <dbReference type="Google" id="ProtNLM"/>
    </source>
</evidence>
<protein>
    <recommendedName>
        <fullName evidence="3">Cupin 2 conserved barrel domain-containing protein</fullName>
    </recommendedName>
</protein>
<dbReference type="SUPFAM" id="SSF51182">
    <property type="entry name" value="RmlC-like cupins"/>
    <property type="match status" value="1"/>
</dbReference>
<gene>
    <name evidence="1" type="ORF">H2200_013654</name>
</gene>
<evidence type="ECO:0000313" key="2">
    <source>
        <dbReference type="Proteomes" id="UP001172673"/>
    </source>
</evidence>
<dbReference type="Gene3D" id="2.60.120.10">
    <property type="entry name" value="Jelly Rolls"/>
    <property type="match status" value="1"/>
</dbReference>
<dbReference type="EMBL" id="JAPDRK010000036">
    <property type="protein sequence ID" value="KAJ9601855.1"/>
    <property type="molecule type" value="Genomic_DNA"/>
</dbReference>
<name>A0AA38WUD6_9EURO</name>
<dbReference type="Proteomes" id="UP001172673">
    <property type="component" value="Unassembled WGS sequence"/>
</dbReference>
<sequence>MQADKVPVIIESSLTNGGKRTIVEAELAVGASAPTHYHLDFTEAFTLLSGSMTVWTSDDLVEENLKPIELEIGKEVAVTPKVLHKFLVNEHARVRCIFTPGTLGFEKMILIMRGTQKDGIFDQFSSPESEKGAMFYTILGELTNSLLVGEAQTRLEGFQAAKGGEIEATKKDLIAKYASDEHLKKAAGL</sequence>
<accession>A0AA38WUD6</accession>
<dbReference type="InterPro" id="IPR014710">
    <property type="entry name" value="RmlC-like_jellyroll"/>
</dbReference>
<dbReference type="AlphaFoldDB" id="A0AA38WUD6"/>
<organism evidence="1 2">
    <name type="scientific">Cladophialophora chaetospira</name>
    <dbReference type="NCBI Taxonomy" id="386627"/>
    <lineage>
        <taxon>Eukaryota</taxon>
        <taxon>Fungi</taxon>
        <taxon>Dikarya</taxon>
        <taxon>Ascomycota</taxon>
        <taxon>Pezizomycotina</taxon>
        <taxon>Eurotiomycetes</taxon>
        <taxon>Chaetothyriomycetidae</taxon>
        <taxon>Chaetothyriales</taxon>
        <taxon>Herpotrichiellaceae</taxon>
        <taxon>Cladophialophora</taxon>
    </lineage>
</organism>
<comment type="caution">
    <text evidence="1">The sequence shown here is derived from an EMBL/GenBank/DDBJ whole genome shotgun (WGS) entry which is preliminary data.</text>
</comment>